<keyword evidence="3" id="KW-1185">Reference proteome</keyword>
<dbReference type="EMBL" id="SNYW01000007">
    <property type="protein sequence ID" value="TDQ83121.1"/>
    <property type="molecule type" value="Genomic_DNA"/>
</dbReference>
<organism evidence="2 3">
    <name type="scientific">Dongia mobilis</name>
    <dbReference type="NCBI Taxonomy" id="578943"/>
    <lineage>
        <taxon>Bacteria</taxon>
        <taxon>Pseudomonadati</taxon>
        <taxon>Pseudomonadota</taxon>
        <taxon>Alphaproteobacteria</taxon>
        <taxon>Rhodospirillales</taxon>
        <taxon>Dongiaceae</taxon>
        <taxon>Dongia</taxon>
    </lineage>
</organism>
<gene>
    <name evidence="2" type="ORF">A8950_1406</name>
</gene>
<sequence length="96" mass="10041">MNDSLPAQLRTRDRRAVTDVAADPATGDITGMVPMVGACRWRKDGRILSTPTMAFGGEQAGPLDLLLAPVETGTGPRRASMAEALSDPAGRNACCD</sequence>
<dbReference type="Proteomes" id="UP000295783">
    <property type="component" value="Unassembled WGS sequence"/>
</dbReference>
<accession>A0A4R6WPH2</accession>
<feature type="region of interest" description="Disordered" evidence="1">
    <location>
        <begin position="77"/>
        <end position="96"/>
    </location>
</feature>
<dbReference type="OrthoDB" id="7361373at2"/>
<dbReference type="AlphaFoldDB" id="A0A4R6WPH2"/>
<protein>
    <submittedName>
        <fullName evidence="2">Uncharacterized protein</fullName>
    </submittedName>
</protein>
<reference evidence="2 3" key="1">
    <citation type="submission" date="2019-03" db="EMBL/GenBank/DDBJ databases">
        <title>Genomic Encyclopedia of Type Strains, Phase III (KMG-III): the genomes of soil and plant-associated and newly described type strains.</title>
        <authorList>
            <person name="Whitman W."/>
        </authorList>
    </citation>
    <scope>NUCLEOTIDE SEQUENCE [LARGE SCALE GENOMIC DNA]</scope>
    <source>
        <strain evidence="2 3">CGMCC 1.7660</strain>
    </source>
</reference>
<evidence type="ECO:0000313" key="3">
    <source>
        <dbReference type="Proteomes" id="UP000295783"/>
    </source>
</evidence>
<proteinExistence type="predicted"/>
<evidence type="ECO:0000256" key="1">
    <source>
        <dbReference type="SAM" id="MobiDB-lite"/>
    </source>
</evidence>
<comment type="caution">
    <text evidence="2">The sequence shown here is derived from an EMBL/GenBank/DDBJ whole genome shotgun (WGS) entry which is preliminary data.</text>
</comment>
<evidence type="ECO:0000313" key="2">
    <source>
        <dbReference type="EMBL" id="TDQ83121.1"/>
    </source>
</evidence>
<name>A0A4R6WPH2_9PROT</name>
<dbReference type="RefSeq" id="WP_133612907.1">
    <property type="nucleotide sequence ID" value="NZ_SNYW01000007.1"/>
</dbReference>